<dbReference type="Gene3D" id="1.25.10.10">
    <property type="entry name" value="Leucine-rich Repeat Variant"/>
    <property type="match status" value="1"/>
</dbReference>
<dbReference type="InterPro" id="IPR016024">
    <property type="entry name" value="ARM-type_fold"/>
</dbReference>
<comment type="caution">
    <text evidence="1">The sequence shown here is derived from an EMBL/GenBank/DDBJ whole genome shotgun (WGS) entry which is preliminary data.</text>
</comment>
<dbReference type="RefSeq" id="WP_381836299.1">
    <property type="nucleotide sequence ID" value="NZ_JBHTCF010000015.1"/>
</dbReference>
<sequence>MASHIEALVQQMDGPADESMDARAELIHIGRPAIPVIIDGLPSLGAFGQLTAIEVFEEVRDVRCGHALIALLASENSTVREWAALALGDLGICEAVEPLWGAYRACVERTTPPDWSEPGGIRWALTELGARNPVLPSFTAGLRTTMVGDVPGWPSVHYREIVNDFADHEQAVLCCQFWKIEGDSIYRISGPKADWELDWTAPWPELVESAREWALLEATEAPAAHDVVVTIEWIDHTDLHPWVIAD</sequence>
<evidence type="ECO:0000313" key="1">
    <source>
        <dbReference type="EMBL" id="MFC7308375.1"/>
    </source>
</evidence>
<protein>
    <submittedName>
        <fullName evidence="1">HEAT repeat domain-containing protein</fullName>
    </submittedName>
</protein>
<dbReference type="InterPro" id="IPR011989">
    <property type="entry name" value="ARM-like"/>
</dbReference>
<reference evidence="2" key="1">
    <citation type="journal article" date="2019" name="Int. J. Syst. Evol. Microbiol.">
        <title>The Global Catalogue of Microorganisms (GCM) 10K type strain sequencing project: providing services to taxonomists for standard genome sequencing and annotation.</title>
        <authorList>
            <consortium name="The Broad Institute Genomics Platform"/>
            <consortium name="The Broad Institute Genome Sequencing Center for Infectious Disease"/>
            <person name="Wu L."/>
            <person name="Ma J."/>
        </authorList>
    </citation>
    <scope>NUCLEOTIDE SEQUENCE [LARGE SCALE GENOMIC DNA]</scope>
    <source>
        <strain evidence="2">SYNS20</strain>
    </source>
</reference>
<organism evidence="1 2">
    <name type="scientific">Streptomyces monticola</name>
    <dbReference type="NCBI Taxonomy" id="2666263"/>
    <lineage>
        <taxon>Bacteria</taxon>
        <taxon>Bacillati</taxon>
        <taxon>Actinomycetota</taxon>
        <taxon>Actinomycetes</taxon>
        <taxon>Kitasatosporales</taxon>
        <taxon>Streptomycetaceae</taxon>
        <taxon>Streptomyces</taxon>
    </lineage>
</organism>
<keyword evidence="2" id="KW-1185">Reference proteome</keyword>
<proteinExistence type="predicted"/>
<evidence type="ECO:0000313" key="2">
    <source>
        <dbReference type="Proteomes" id="UP001596523"/>
    </source>
</evidence>
<accession>A0ABW2JS14</accession>
<gene>
    <name evidence="1" type="ORF">ACFQVC_29655</name>
</gene>
<dbReference type="EMBL" id="JBHTCF010000015">
    <property type="protein sequence ID" value="MFC7308375.1"/>
    <property type="molecule type" value="Genomic_DNA"/>
</dbReference>
<dbReference type="Proteomes" id="UP001596523">
    <property type="component" value="Unassembled WGS sequence"/>
</dbReference>
<name>A0ABW2JS14_9ACTN</name>
<dbReference type="SUPFAM" id="SSF48371">
    <property type="entry name" value="ARM repeat"/>
    <property type="match status" value="1"/>
</dbReference>